<dbReference type="Proteomes" id="UP001501116">
    <property type="component" value="Unassembled WGS sequence"/>
</dbReference>
<accession>A0ABP5BWX0</accession>
<dbReference type="PANTHER" id="PTHR30244">
    <property type="entry name" value="TRANSAMINASE"/>
    <property type="match status" value="1"/>
</dbReference>
<sequence>MTNGVGDLALFGGPPAFDRTRVVGRPRIGDRARFLDRLDKVLDSGWFTHNGPLVQEFERKVAETAGVGHCVLVTSATTALELMLDAAGVTGEVIMPSMTFIATAHSARVRGLQPVFCDIDPVTGCIDPDEVERLITPRTTAIAGVHLWGQPCAVDRLQKIADANGLFLYFDAAQALGSTFEDTPVGSFGSAEVFSFHATKVVNSFEGGAVVTNDGELAEKIRLRHKFGMNASGVVCREGTNAKMTEACAAMGLTSLEALEDSIRANIDRHADYRAALAGTPGIEVVEFNPAHHNNHQYLIIKVDHAENGLRRDTLLDLLRAENVFAQRYFSPCCHQLEPYRTENPVVLPRTEALAEQVIALPTGHAITTEDVTTISELITRAAVNGTELTRRREAVGVS</sequence>
<dbReference type="Pfam" id="PF01041">
    <property type="entry name" value="DegT_DnrJ_EryC1"/>
    <property type="match status" value="1"/>
</dbReference>
<keyword evidence="1 4" id="KW-0663">Pyridoxal phosphate</keyword>
<evidence type="ECO:0000313" key="6">
    <source>
        <dbReference type="Proteomes" id="UP001501116"/>
    </source>
</evidence>
<evidence type="ECO:0000256" key="2">
    <source>
        <dbReference type="ARBA" id="ARBA00023194"/>
    </source>
</evidence>
<dbReference type="Gene3D" id="3.90.1150.10">
    <property type="entry name" value="Aspartate Aminotransferase, domain 1"/>
    <property type="match status" value="1"/>
</dbReference>
<dbReference type="Gene3D" id="3.40.640.10">
    <property type="entry name" value="Type I PLP-dependent aspartate aminotransferase-like (Major domain)"/>
    <property type="match status" value="1"/>
</dbReference>
<evidence type="ECO:0000256" key="4">
    <source>
        <dbReference type="RuleBase" id="RU004508"/>
    </source>
</evidence>
<dbReference type="InterPro" id="IPR015422">
    <property type="entry name" value="PyrdxlP-dep_Trfase_small"/>
</dbReference>
<dbReference type="InterPro" id="IPR015424">
    <property type="entry name" value="PyrdxlP-dep_Trfase"/>
</dbReference>
<reference evidence="6" key="1">
    <citation type="journal article" date="2019" name="Int. J. Syst. Evol. Microbiol.">
        <title>The Global Catalogue of Microorganisms (GCM) 10K type strain sequencing project: providing services to taxonomists for standard genome sequencing and annotation.</title>
        <authorList>
            <consortium name="The Broad Institute Genomics Platform"/>
            <consortium name="The Broad Institute Genome Sequencing Center for Infectious Disease"/>
            <person name="Wu L."/>
            <person name="Ma J."/>
        </authorList>
    </citation>
    <scope>NUCLEOTIDE SEQUENCE [LARGE SCALE GENOMIC DNA]</scope>
    <source>
        <strain evidence="6">JCM 14545</strain>
    </source>
</reference>
<evidence type="ECO:0000256" key="3">
    <source>
        <dbReference type="ARBA" id="ARBA00037999"/>
    </source>
</evidence>
<dbReference type="InterPro" id="IPR000653">
    <property type="entry name" value="DegT/StrS_aminotransferase"/>
</dbReference>
<dbReference type="CDD" id="cd00616">
    <property type="entry name" value="AHBA_syn"/>
    <property type="match status" value="1"/>
</dbReference>
<evidence type="ECO:0000313" key="5">
    <source>
        <dbReference type="EMBL" id="GAA1952083.1"/>
    </source>
</evidence>
<gene>
    <name evidence="5" type="ORF">GCM10009754_21240</name>
</gene>
<keyword evidence="5" id="KW-0808">Transferase</keyword>
<comment type="caution">
    <text evidence="5">The sequence shown here is derived from an EMBL/GenBank/DDBJ whole genome shotgun (WGS) entry which is preliminary data.</text>
</comment>
<keyword evidence="5" id="KW-0032">Aminotransferase</keyword>
<dbReference type="RefSeq" id="WP_344416229.1">
    <property type="nucleotide sequence ID" value="NZ_BAAANN010000007.1"/>
</dbReference>
<keyword evidence="6" id="KW-1185">Reference proteome</keyword>
<proteinExistence type="inferred from homology"/>
<keyword evidence="2" id="KW-0045">Antibiotic biosynthesis</keyword>
<dbReference type="PANTHER" id="PTHR30244:SF9">
    <property type="entry name" value="PROTEIN RV3402C"/>
    <property type="match status" value="1"/>
</dbReference>
<dbReference type="PIRSF" id="PIRSF000390">
    <property type="entry name" value="PLP_StrS"/>
    <property type="match status" value="1"/>
</dbReference>
<organism evidence="5 6">
    <name type="scientific">Amycolatopsis minnesotensis</name>
    <dbReference type="NCBI Taxonomy" id="337894"/>
    <lineage>
        <taxon>Bacteria</taxon>
        <taxon>Bacillati</taxon>
        <taxon>Actinomycetota</taxon>
        <taxon>Actinomycetes</taxon>
        <taxon>Pseudonocardiales</taxon>
        <taxon>Pseudonocardiaceae</taxon>
        <taxon>Amycolatopsis</taxon>
    </lineage>
</organism>
<evidence type="ECO:0000256" key="1">
    <source>
        <dbReference type="ARBA" id="ARBA00022898"/>
    </source>
</evidence>
<dbReference type="GO" id="GO:0008483">
    <property type="term" value="F:transaminase activity"/>
    <property type="evidence" value="ECO:0007669"/>
    <property type="project" value="UniProtKB-KW"/>
</dbReference>
<dbReference type="SUPFAM" id="SSF53383">
    <property type="entry name" value="PLP-dependent transferases"/>
    <property type="match status" value="1"/>
</dbReference>
<comment type="similarity">
    <text evidence="3 4">Belongs to the DegT/DnrJ/EryC1 family.</text>
</comment>
<dbReference type="InterPro" id="IPR015421">
    <property type="entry name" value="PyrdxlP-dep_Trfase_major"/>
</dbReference>
<name>A0ABP5BWX0_9PSEU</name>
<dbReference type="EMBL" id="BAAANN010000007">
    <property type="protein sequence ID" value="GAA1952083.1"/>
    <property type="molecule type" value="Genomic_DNA"/>
</dbReference>
<protein>
    <submittedName>
        <fullName evidence="5">Aminotransferase class I/II-fold pyridoxal phosphate-dependent enzyme</fullName>
    </submittedName>
</protein>